<dbReference type="GO" id="GO:0005886">
    <property type="term" value="C:plasma membrane"/>
    <property type="evidence" value="ECO:0007669"/>
    <property type="project" value="UniProtKB-SubCell"/>
</dbReference>
<dbReference type="PANTHER" id="PTHR42709">
    <property type="entry name" value="ALKALINE PHOSPHATASE LIKE PROTEIN"/>
    <property type="match status" value="1"/>
</dbReference>
<organism evidence="8 9">
    <name type="scientific">Flammeovirga yaeyamensis</name>
    <dbReference type="NCBI Taxonomy" id="367791"/>
    <lineage>
        <taxon>Bacteria</taxon>
        <taxon>Pseudomonadati</taxon>
        <taxon>Bacteroidota</taxon>
        <taxon>Cytophagia</taxon>
        <taxon>Cytophagales</taxon>
        <taxon>Flammeovirgaceae</taxon>
        <taxon>Flammeovirga</taxon>
    </lineage>
</organism>
<dbReference type="InterPro" id="IPR032816">
    <property type="entry name" value="VTT_dom"/>
</dbReference>
<keyword evidence="2" id="KW-1003">Cell membrane</keyword>
<dbReference type="KEGG" id="fya:KMW28_25345"/>
<dbReference type="AlphaFoldDB" id="A0AAX1NB53"/>
<dbReference type="InterPro" id="IPR051311">
    <property type="entry name" value="DedA_domain"/>
</dbReference>
<feature type="transmembrane region" description="Helical" evidence="6">
    <location>
        <begin position="79"/>
        <end position="97"/>
    </location>
</feature>
<comment type="subcellular location">
    <subcellularLocation>
        <location evidence="1">Cell membrane</location>
        <topology evidence="1">Multi-pass membrane protein</topology>
    </subcellularLocation>
</comment>
<accession>A0AAX1NB53</accession>
<dbReference type="Proteomes" id="UP000678679">
    <property type="component" value="Chromosome 2"/>
</dbReference>
<evidence type="ECO:0000259" key="7">
    <source>
        <dbReference type="Pfam" id="PF09335"/>
    </source>
</evidence>
<evidence type="ECO:0000256" key="2">
    <source>
        <dbReference type="ARBA" id="ARBA00022475"/>
    </source>
</evidence>
<evidence type="ECO:0000256" key="4">
    <source>
        <dbReference type="ARBA" id="ARBA00022989"/>
    </source>
</evidence>
<feature type="domain" description="VTT" evidence="7">
    <location>
        <begin position="60"/>
        <end position="174"/>
    </location>
</feature>
<dbReference type="PANTHER" id="PTHR42709:SF6">
    <property type="entry name" value="UNDECAPRENYL PHOSPHATE TRANSPORTER A"/>
    <property type="match status" value="1"/>
</dbReference>
<reference evidence="8 9" key="1">
    <citation type="submission" date="2021-05" db="EMBL/GenBank/DDBJ databases">
        <title>Comparative genomic studies on the polysaccharide-degrading batcterial strains of the Flammeovirga genus.</title>
        <authorList>
            <person name="Zewei F."/>
            <person name="Zheng Z."/>
            <person name="Yu L."/>
            <person name="Ruyue G."/>
            <person name="Yanhong M."/>
            <person name="Yuanyuan C."/>
            <person name="Jingyan G."/>
            <person name="Wenjun H."/>
        </authorList>
    </citation>
    <scope>NUCLEOTIDE SEQUENCE [LARGE SCALE GENOMIC DNA]</scope>
    <source>
        <strain evidence="8 9">NBRC:100898</strain>
    </source>
</reference>
<feature type="transmembrane region" description="Helical" evidence="6">
    <location>
        <begin position="184"/>
        <end position="204"/>
    </location>
</feature>
<proteinExistence type="predicted"/>
<gene>
    <name evidence="8" type="ORF">KMW28_25345</name>
</gene>
<dbReference type="RefSeq" id="WP_169663709.1">
    <property type="nucleotide sequence ID" value="NZ_CP076133.1"/>
</dbReference>
<keyword evidence="4 6" id="KW-1133">Transmembrane helix</keyword>
<evidence type="ECO:0000256" key="1">
    <source>
        <dbReference type="ARBA" id="ARBA00004651"/>
    </source>
</evidence>
<keyword evidence="3 6" id="KW-0812">Transmembrane</keyword>
<protein>
    <submittedName>
        <fullName evidence="8">VTT domain-containing protein</fullName>
    </submittedName>
</protein>
<evidence type="ECO:0000256" key="5">
    <source>
        <dbReference type="ARBA" id="ARBA00023136"/>
    </source>
</evidence>
<keyword evidence="5 6" id="KW-0472">Membrane</keyword>
<dbReference type="EMBL" id="CP076133">
    <property type="protein sequence ID" value="QWG04221.1"/>
    <property type="molecule type" value="Genomic_DNA"/>
</dbReference>
<feature type="transmembrane region" description="Helical" evidence="6">
    <location>
        <begin position="154"/>
        <end position="172"/>
    </location>
</feature>
<evidence type="ECO:0000256" key="6">
    <source>
        <dbReference type="SAM" id="Phobius"/>
    </source>
</evidence>
<sequence>MKKLITLTFSLITFFLVSFGIVVAFKIPILEDPTPLFELDVVQMKIASITLLSLDIILPIPGSLIMIGNGNYFGWFEGTILSVIGGMISTFIGFYLGKQPQLIQRFLSDKEKNKASELIQKWGILIVAVSRPIPLLSESICIMAGCSNISYSKMFFYSFLGYLPGAFIYAYSGELLQYDDQLGSISFIIVLGISVIFWGIGKLFKSSKWGKENTSIS</sequence>
<evidence type="ECO:0000313" key="8">
    <source>
        <dbReference type="EMBL" id="QWG04221.1"/>
    </source>
</evidence>
<keyword evidence="9" id="KW-1185">Reference proteome</keyword>
<dbReference type="Pfam" id="PF09335">
    <property type="entry name" value="VTT_dom"/>
    <property type="match status" value="1"/>
</dbReference>
<evidence type="ECO:0000256" key="3">
    <source>
        <dbReference type="ARBA" id="ARBA00022692"/>
    </source>
</evidence>
<name>A0AAX1NB53_9BACT</name>
<evidence type="ECO:0000313" key="9">
    <source>
        <dbReference type="Proteomes" id="UP000678679"/>
    </source>
</evidence>